<dbReference type="AlphaFoldDB" id="A0ABD0ZT75"/>
<dbReference type="Proteomes" id="UP001558713">
    <property type="component" value="Unassembled WGS sequence"/>
</dbReference>
<feature type="domain" description="GAG-pre-integrase" evidence="1">
    <location>
        <begin position="140"/>
        <end position="187"/>
    </location>
</feature>
<proteinExistence type="predicted"/>
<comment type="caution">
    <text evidence="3">The sequence shown here is derived from an EMBL/GenBank/DDBJ whole genome shotgun (WGS) entry which is preliminary data.</text>
</comment>
<evidence type="ECO:0000313" key="4">
    <source>
        <dbReference type="Proteomes" id="UP001558713"/>
    </source>
</evidence>
<protein>
    <submittedName>
        <fullName evidence="3">Retrovirus-related Pol polyprotein from transposon RE1</fullName>
    </submittedName>
</protein>
<dbReference type="EMBL" id="JBANAX010000685">
    <property type="protein sequence ID" value="KAL1197772.1"/>
    <property type="molecule type" value="Genomic_DNA"/>
</dbReference>
<evidence type="ECO:0000259" key="1">
    <source>
        <dbReference type="Pfam" id="PF13976"/>
    </source>
</evidence>
<dbReference type="Pfam" id="PF13976">
    <property type="entry name" value="gag_pre-integrs"/>
    <property type="match status" value="1"/>
</dbReference>
<evidence type="ECO:0000313" key="3">
    <source>
        <dbReference type="EMBL" id="KAL1197772.1"/>
    </source>
</evidence>
<gene>
    <name evidence="3" type="ORF">V5N11_003675</name>
</gene>
<name>A0ABD0ZT75_CARAN</name>
<organism evidence="3 4">
    <name type="scientific">Cardamine amara subsp. amara</name>
    <dbReference type="NCBI Taxonomy" id="228776"/>
    <lineage>
        <taxon>Eukaryota</taxon>
        <taxon>Viridiplantae</taxon>
        <taxon>Streptophyta</taxon>
        <taxon>Embryophyta</taxon>
        <taxon>Tracheophyta</taxon>
        <taxon>Spermatophyta</taxon>
        <taxon>Magnoliopsida</taxon>
        <taxon>eudicotyledons</taxon>
        <taxon>Gunneridae</taxon>
        <taxon>Pentapetalae</taxon>
        <taxon>rosids</taxon>
        <taxon>malvids</taxon>
        <taxon>Brassicales</taxon>
        <taxon>Brassicaceae</taxon>
        <taxon>Cardamineae</taxon>
        <taxon>Cardamine</taxon>
    </lineage>
</organism>
<feature type="domain" description="Retrovirus-related Pol polyprotein from transposon TNT 1-94-like beta-barrel" evidence="2">
    <location>
        <begin position="19"/>
        <end position="91"/>
    </location>
</feature>
<sequence>MPASIPDMLTGKEQTGDVILDTEASHHMMSDVSVLIEMEDILSCTINFTDGSQVFTIKCGKLPLSDKMIMENVLLVPNLNCTPLSVLKLLKQTGCYVVFTDTLCILQDYFTRTLIGAGEERDGVYVYRDVMATRVHKALASEDQALWHQRLGHPAFRVLEFLPMVFGVEKNNTQRFGGCKIYFKSKQTRAVFFDSFNKASDCFSLIHVDVCRAI</sequence>
<dbReference type="InterPro" id="IPR054722">
    <property type="entry name" value="PolX-like_BBD"/>
</dbReference>
<keyword evidence="4" id="KW-1185">Reference proteome</keyword>
<dbReference type="Pfam" id="PF22936">
    <property type="entry name" value="Pol_BBD"/>
    <property type="match status" value="1"/>
</dbReference>
<accession>A0ABD0ZT75</accession>
<dbReference type="InterPro" id="IPR025724">
    <property type="entry name" value="GAG-pre-integrase_dom"/>
</dbReference>
<reference evidence="3 4" key="1">
    <citation type="submission" date="2024-04" db="EMBL/GenBank/DDBJ databases">
        <title>Genome assembly C_amara_ONT_v2.</title>
        <authorList>
            <person name="Yant L."/>
            <person name="Moore C."/>
            <person name="Slenker M."/>
        </authorList>
    </citation>
    <scope>NUCLEOTIDE SEQUENCE [LARGE SCALE GENOMIC DNA]</scope>
    <source>
        <tissue evidence="3">Leaf</tissue>
    </source>
</reference>
<evidence type="ECO:0000259" key="2">
    <source>
        <dbReference type="Pfam" id="PF22936"/>
    </source>
</evidence>